<proteinExistence type="predicted"/>
<keyword evidence="2" id="KW-1185">Reference proteome</keyword>
<dbReference type="Proteomes" id="UP000324639">
    <property type="component" value="Chromosome Bgt_-05"/>
</dbReference>
<dbReference type="AlphaFoldDB" id="A0A9X9MEN6"/>
<evidence type="ECO:0000313" key="1">
    <source>
        <dbReference type="EMBL" id="VDB83821.1"/>
    </source>
</evidence>
<sequence length="107" mass="12524">MLLNNHNIYTSTVIKYSSDSNFGLWIRSPSKVKYDSAPRSLHKFFRALEQIIGAKHRYSFAALWSLISRMEYRVARIDLALYSTWPRGLRTKASMPREKNLAEEKDL</sequence>
<organism evidence="1 2">
    <name type="scientific">Blumeria graminis f. sp. tritici</name>
    <dbReference type="NCBI Taxonomy" id="62690"/>
    <lineage>
        <taxon>Eukaryota</taxon>
        <taxon>Fungi</taxon>
        <taxon>Dikarya</taxon>
        <taxon>Ascomycota</taxon>
        <taxon>Pezizomycotina</taxon>
        <taxon>Leotiomycetes</taxon>
        <taxon>Erysiphales</taxon>
        <taxon>Erysiphaceae</taxon>
        <taxon>Blumeria</taxon>
    </lineage>
</organism>
<gene>
    <name evidence="1" type="ORF">BGT96224V316_LOCUS2957</name>
</gene>
<name>A0A9X9MEN6_BLUGR</name>
<evidence type="ECO:0000313" key="2">
    <source>
        <dbReference type="Proteomes" id="UP000324639"/>
    </source>
</evidence>
<dbReference type="EMBL" id="LR026988">
    <property type="protein sequence ID" value="VDB83821.1"/>
    <property type="molecule type" value="Genomic_DNA"/>
</dbReference>
<accession>A0A9X9MEN6</accession>
<reference evidence="1 2" key="1">
    <citation type="submission" date="2018-08" db="EMBL/GenBank/DDBJ databases">
        <authorList>
            <person name="Muller C M."/>
        </authorList>
    </citation>
    <scope>NUCLEOTIDE SEQUENCE [LARGE SCALE GENOMIC DNA]</scope>
</reference>
<protein>
    <submittedName>
        <fullName evidence="1">Bgt-20336</fullName>
    </submittedName>
</protein>